<dbReference type="InterPro" id="IPR036397">
    <property type="entry name" value="RNaseH_sf"/>
</dbReference>
<evidence type="ECO:0000313" key="2">
    <source>
        <dbReference type="Proteomes" id="UP000078492"/>
    </source>
</evidence>
<dbReference type="STRING" id="471704.A0A151IYU6"/>
<dbReference type="AlphaFoldDB" id="A0A151IYU6"/>
<sequence>NHHLMRIAFCQWALQMLHDDPNFFRYVFFSDEATFCSNGQLNRHNCHYWSSTRFCIKRKNLAEFKESCSCFILPYAVWLGQTKDIENGLRDPYLSNVSNVATIMRERDRGRRPISLSFSLLLHH</sequence>
<dbReference type="PANTHER" id="PTHR47326">
    <property type="entry name" value="TRANSPOSABLE ELEMENT TC3 TRANSPOSASE-LIKE PROTEIN"/>
    <property type="match status" value="1"/>
</dbReference>
<reference evidence="1 2" key="1">
    <citation type="submission" date="2015-09" db="EMBL/GenBank/DDBJ databases">
        <title>Trachymyrmex cornetzi WGS genome.</title>
        <authorList>
            <person name="Nygaard S."/>
            <person name="Hu H."/>
            <person name="Boomsma J."/>
            <person name="Zhang G."/>
        </authorList>
    </citation>
    <scope>NUCLEOTIDE SEQUENCE [LARGE SCALE GENOMIC DNA]</scope>
    <source>
        <strain evidence="1">Tcor2-1</strain>
        <tissue evidence="1">Whole body</tissue>
    </source>
</reference>
<keyword evidence="2" id="KW-1185">Reference proteome</keyword>
<feature type="non-terminal residue" evidence="1">
    <location>
        <position position="1"/>
    </location>
</feature>
<dbReference type="Proteomes" id="UP000078492">
    <property type="component" value="Unassembled WGS sequence"/>
</dbReference>
<dbReference type="PANTHER" id="PTHR47326:SF1">
    <property type="entry name" value="HTH PSQ-TYPE DOMAIN-CONTAINING PROTEIN"/>
    <property type="match status" value="1"/>
</dbReference>
<organism evidence="1 2">
    <name type="scientific">Trachymyrmex cornetzi</name>
    <dbReference type="NCBI Taxonomy" id="471704"/>
    <lineage>
        <taxon>Eukaryota</taxon>
        <taxon>Metazoa</taxon>
        <taxon>Ecdysozoa</taxon>
        <taxon>Arthropoda</taxon>
        <taxon>Hexapoda</taxon>
        <taxon>Insecta</taxon>
        <taxon>Pterygota</taxon>
        <taxon>Neoptera</taxon>
        <taxon>Endopterygota</taxon>
        <taxon>Hymenoptera</taxon>
        <taxon>Apocrita</taxon>
        <taxon>Aculeata</taxon>
        <taxon>Formicoidea</taxon>
        <taxon>Formicidae</taxon>
        <taxon>Myrmicinae</taxon>
        <taxon>Trachymyrmex</taxon>
    </lineage>
</organism>
<dbReference type="Gene3D" id="3.30.420.10">
    <property type="entry name" value="Ribonuclease H-like superfamily/Ribonuclease H"/>
    <property type="match status" value="1"/>
</dbReference>
<evidence type="ECO:0000313" key="1">
    <source>
        <dbReference type="EMBL" id="KYN13730.1"/>
    </source>
</evidence>
<protein>
    <submittedName>
        <fullName evidence="1">Uncharacterized protein</fullName>
    </submittedName>
</protein>
<dbReference type="EMBL" id="KQ980738">
    <property type="protein sequence ID" value="KYN13730.1"/>
    <property type="molecule type" value="Genomic_DNA"/>
</dbReference>
<name>A0A151IYU6_9HYME</name>
<dbReference type="GO" id="GO:0003676">
    <property type="term" value="F:nucleic acid binding"/>
    <property type="evidence" value="ECO:0007669"/>
    <property type="project" value="InterPro"/>
</dbReference>
<gene>
    <name evidence="1" type="ORF">ALC57_14069</name>
</gene>
<accession>A0A151IYU6</accession>
<proteinExistence type="predicted"/>